<evidence type="ECO:0000313" key="1">
    <source>
        <dbReference type="EMBL" id="MCE8045910.1"/>
    </source>
</evidence>
<gene>
    <name evidence="1" type="ORF">HOP60_04095</name>
</gene>
<reference evidence="1 2" key="1">
    <citation type="journal article" date="2021" name="Front. Microbiol.">
        <title>Aerobic Denitrification and Heterotrophic Sulfur Oxidation in the Genus Halomonas Revealed by Six Novel Species Characterizations and Genome-Based Analysis.</title>
        <authorList>
            <person name="Wang L."/>
            <person name="Shao Z."/>
        </authorList>
    </citation>
    <scope>NUCLEOTIDE SEQUENCE [LARGE SCALE GENOMIC DNA]</scope>
    <source>
        <strain evidence="1 2">MCCC 1A05748</strain>
    </source>
</reference>
<organism evidence="1 2">
    <name type="scientific">Billgrantia desiderata</name>
    <dbReference type="NCBI Taxonomy" id="52021"/>
    <lineage>
        <taxon>Bacteria</taxon>
        <taxon>Pseudomonadati</taxon>
        <taxon>Pseudomonadota</taxon>
        <taxon>Gammaproteobacteria</taxon>
        <taxon>Oceanospirillales</taxon>
        <taxon>Halomonadaceae</taxon>
        <taxon>Billgrantia</taxon>
    </lineage>
</organism>
<dbReference type="InterPro" id="IPR049457">
    <property type="entry name" value="Emfourin"/>
</dbReference>
<keyword evidence="2" id="KW-1185">Reference proteome</keyword>
<proteinExistence type="predicted"/>
<name>A0ABS9B1C4_9GAMM</name>
<sequence length="113" mass="12432">MSQPPPLTPASVVRLRREGGVAHFPGLARPRCIRCARVSEAQRDELWRLLSRAEAGAGVEEGPGADRRRFCLSVEDASGTTLWGLTVAEETVPPALIEWWRRADDEAKNEGDP</sequence>
<accession>A0ABS9B1C4</accession>
<evidence type="ECO:0000313" key="2">
    <source>
        <dbReference type="Proteomes" id="UP001320154"/>
    </source>
</evidence>
<protein>
    <submittedName>
        <fullName evidence="1">Uncharacterized protein</fullName>
    </submittedName>
</protein>
<dbReference type="EMBL" id="JABFTQ010000002">
    <property type="protein sequence ID" value="MCE8045910.1"/>
    <property type="molecule type" value="Genomic_DNA"/>
</dbReference>
<dbReference type="Pfam" id="PF20242">
    <property type="entry name" value="Emfourin"/>
    <property type="match status" value="1"/>
</dbReference>
<dbReference type="Proteomes" id="UP001320154">
    <property type="component" value="Unassembled WGS sequence"/>
</dbReference>
<dbReference type="RefSeq" id="WP_234249976.1">
    <property type="nucleotide sequence ID" value="NZ_JABFTQ010000002.1"/>
</dbReference>
<comment type="caution">
    <text evidence="1">The sequence shown here is derived from an EMBL/GenBank/DDBJ whole genome shotgun (WGS) entry which is preliminary data.</text>
</comment>